<protein>
    <submittedName>
        <fullName evidence="2">Uncharacterized protein</fullName>
    </submittedName>
</protein>
<accession>A0A3M2M660</accession>
<evidence type="ECO:0000256" key="1">
    <source>
        <dbReference type="SAM" id="SignalP"/>
    </source>
</evidence>
<sequence length="198" mass="20517">MGFRQGSARFAGVLGAAVLSVAVSGVMPAAAGQASGGGKDSVERVPFSYIPADIRQKMHDQVPLKEAASKISWAMEKSGRGGFAGIALQPRSVELWWKGKLPAAVSKAVDKARGIAPVEVKPARYSQAELKAAAADLIADMKKDPNYPISQVAGSPEPVKPDETVQAACSVSGFSFGGLLMKTLVGGLGGVGRAWKRP</sequence>
<gene>
    <name evidence="2" type="ORF">EBO15_11885</name>
</gene>
<feature type="non-terminal residue" evidence="2">
    <location>
        <position position="198"/>
    </location>
</feature>
<feature type="chain" id="PRO_5018135938" evidence="1">
    <location>
        <begin position="32"/>
        <end position="198"/>
    </location>
</feature>
<proteinExistence type="predicted"/>
<dbReference type="EMBL" id="RFFG01000016">
    <property type="protein sequence ID" value="RMI44959.1"/>
    <property type="molecule type" value="Genomic_DNA"/>
</dbReference>
<keyword evidence="3" id="KW-1185">Reference proteome</keyword>
<dbReference type="RefSeq" id="WP_199744481.1">
    <property type="nucleotide sequence ID" value="NZ_JBHSKC010000032.1"/>
</dbReference>
<feature type="signal peptide" evidence="1">
    <location>
        <begin position="1"/>
        <end position="31"/>
    </location>
</feature>
<keyword evidence="1" id="KW-0732">Signal</keyword>
<evidence type="ECO:0000313" key="2">
    <source>
        <dbReference type="EMBL" id="RMI44959.1"/>
    </source>
</evidence>
<name>A0A3M2M660_9ACTN</name>
<organism evidence="2 3">
    <name type="scientific">Actinomadura harenae</name>
    <dbReference type="NCBI Taxonomy" id="2483351"/>
    <lineage>
        <taxon>Bacteria</taxon>
        <taxon>Bacillati</taxon>
        <taxon>Actinomycetota</taxon>
        <taxon>Actinomycetes</taxon>
        <taxon>Streptosporangiales</taxon>
        <taxon>Thermomonosporaceae</taxon>
        <taxon>Actinomadura</taxon>
    </lineage>
</organism>
<dbReference type="Proteomes" id="UP000282674">
    <property type="component" value="Unassembled WGS sequence"/>
</dbReference>
<dbReference type="AlphaFoldDB" id="A0A3M2M660"/>
<reference evidence="2 3" key="1">
    <citation type="submission" date="2018-10" db="EMBL/GenBank/DDBJ databases">
        <title>Isolation from soil.</title>
        <authorList>
            <person name="Hu J."/>
        </authorList>
    </citation>
    <scope>NUCLEOTIDE SEQUENCE [LARGE SCALE GENOMIC DNA]</scope>
    <source>
        <strain evidence="2 3">NEAU-Ht49</strain>
    </source>
</reference>
<comment type="caution">
    <text evidence="2">The sequence shown here is derived from an EMBL/GenBank/DDBJ whole genome shotgun (WGS) entry which is preliminary data.</text>
</comment>
<evidence type="ECO:0000313" key="3">
    <source>
        <dbReference type="Proteomes" id="UP000282674"/>
    </source>
</evidence>